<dbReference type="PANTHER" id="PTHR11842:SF10">
    <property type="entry name" value="MITOTIC SPINDLE ASSEMBLY CHECKPOINT PROTEIN MAD2B"/>
    <property type="match status" value="1"/>
</dbReference>
<name>A0AAN7WEV6_9SACH</name>
<dbReference type="EMBL" id="JAWIZZ010000056">
    <property type="protein sequence ID" value="KAK5774035.1"/>
    <property type="molecule type" value="Genomic_DNA"/>
</dbReference>
<protein>
    <recommendedName>
        <fullName evidence="2">HORMA domain-containing protein</fullName>
    </recommendedName>
</protein>
<evidence type="ECO:0000313" key="4">
    <source>
        <dbReference type="Proteomes" id="UP001306508"/>
    </source>
</evidence>
<reference evidence="4" key="1">
    <citation type="submission" date="2023-07" db="EMBL/GenBank/DDBJ databases">
        <title>A draft genome of Kazachstania heterogenica Y-27499.</title>
        <authorList>
            <person name="Donic C."/>
            <person name="Kralova J.S."/>
            <person name="Fidel L."/>
            <person name="Ben-Dor S."/>
            <person name="Jung S."/>
        </authorList>
    </citation>
    <scope>NUCLEOTIDE SEQUENCE [LARGE SCALE GENOMIC DNA]</scope>
    <source>
        <strain evidence="4">Y27499</strain>
    </source>
</reference>
<feature type="domain" description="HORMA" evidence="2">
    <location>
        <begin position="3"/>
        <end position="210"/>
    </location>
</feature>
<dbReference type="PROSITE" id="PS50815">
    <property type="entry name" value="HORMA"/>
    <property type="match status" value="1"/>
</dbReference>
<dbReference type="InterPro" id="IPR003511">
    <property type="entry name" value="HORMA_dom"/>
</dbReference>
<keyword evidence="4" id="KW-1185">Reference proteome</keyword>
<evidence type="ECO:0000256" key="1">
    <source>
        <dbReference type="ARBA" id="ARBA00010348"/>
    </source>
</evidence>
<dbReference type="InterPro" id="IPR045091">
    <property type="entry name" value="Mad2-like"/>
</dbReference>
<comment type="similarity">
    <text evidence="1">Belongs to the MAD2 family.</text>
</comment>
<dbReference type="GO" id="GO:0016035">
    <property type="term" value="C:zeta DNA polymerase complex"/>
    <property type="evidence" value="ECO:0007669"/>
    <property type="project" value="TreeGrafter"/>
</dbReference>
<dbReference type="PANTHER" id="PTHR11842">
    <property type="entry name" value="MITOTIC SPINDLE ASSEMBLY CHECKPOINT PROTEIN MAD2"/>
    <property type="match status" value="1"/>
</dbReference>
<dbReference type="Gene3D" id="3.30.900.10">
    <property type="entry name" value="HORMA domain"/>
    <property type="match status" value="1"/>
</dbReference>
<evidence type="ECO:0000259" key="2">
    <source>
        <dbReference type="PROSITE" id="PS50815"/>
    </source>
</evidence>
<organism evidence="3 4">
    <name type="scientific">Arxiozyma heterogenica</name>
    <dbReference type="NCBI Taxonomy" id="278026"/>
    <lineage>
        <taxon>Eukaryota</taxon>
        <taxon>Fungi</taxon>
        <taxon>Dikarya</taxon>
        <taxon>Ascomycota</taxon>
        <taxon>Saccharomycotina</taxon>
        <taxon>Saccharomycetes</taxon>
        <taxon>Saccharomycetales</taxon>
        <taxon>Saccharomycetaceae</taxon>
        <taxon>Arxiozyma</taxon>
    </lineage>
</organism>
<dbReference type="AlphaFoldDB" id="A0AAN7WEV6"/>
<dbReference type="InterPro" id="IPR036570">
    <property type="entry name" value="HORMA_dom_sf"/>
</dbReference>
<dbReference type="SUPFAM" id="SSF56019">
    <property type="entry name" value="The spindle assembly checkpoint protein mad2"/>
    <property type="match status" value="1"/>
</dbReference>
<evidence type="ECO:0000313" key="3">
    <source>
        <dbReference type="EMBL" id="KAK5774035.1"/>
    </source>
</evidence>
<sequence length="265" mass="31528">MNKWVYKWIRVYLKCYINLILYYRNVYPRESFDFTTYQGFNLPQFIPVTRHPGLQDYIENLILDLLTKITHIYKISILILDQQYDICLEKYTLDFTEFKHLKSRSKFNDDNNKSEEENNCDEQINETEVFDAFRSSLNSLINKVETLPKIKDDIVKFNVIINTMEMELGHAKDIGWNLNNKEDLNKFENDTNWTLCQNEDNENYFIDIYKVQPTIKMISLIGCDIGSIIIHNYMEVAQLDKMENFPLQSNDIFDVASENIRSTPF</sequence>
<accession>A0AAN7WEV6</accession>
<gene>
    <name evidence="3" type="ORF">RI543_004569</name>
</gene>
<proteinExistence type="inferred from homology"/>
<dbReference type="Pfam" id="PF02301">
    <property type="entry name" value="HORMA"/>
    <property type="match status" value="1"/>
</dbReference>
<dbReference type="Proteomes" id="UP001306508">
    <property type="component" value="Unassembled WGS sequence"/>
</dbReference>
<comment type="caution">
    <text evidence="3">The sequence shown here is derived from an EMBL/GenBank/DDBJ whole genome shotgun (WGS) entry which is preliminary data.</text>
</comment>